<dbReference type="Pfam" id="PF06236">
    <property type="entry name" value="MelC1"/>
    <property type="match status" value="1"/>
</dbReference>
<evidence type="ECO:0000313" key="2">
    <source>
        <dbReference type="EMBL" id="PRX17418.1"/>
    </source>
</evidence>
<organism evidence="2 3">
    <name type="scientific">Actinoplanes italicus</name>
    <dbReference type="NCBI Taxonomy" id="113567"/>
    <lineage>
        <taxon>Bacteria</taxon>
        <taxon>Bacillati</taxon>
        <taxon>Actinomycetota</taxon>
        <taxon>Actinomycetes</taxon>
        <taxon>Micromonosporales</taxon>
        <taxon>Micromonosporaceae</taxon>
        <taxon>Actinoplanes</taxon>
    </lineage>
</organism>
<dbReference type="PROSITE" id="PS51318">
    <property type="entry name" value="TAT"/>
    <property type="match status" value="1"/>
</dbReference>
<keyword evidence="3" id="KW-1185">Reference proteome</keyword>
<dbReference type="Proteomes" id="UP000239415">
    <property type="component" value="Unassembled WGS sequence"/>
</dbReference>
<dbReference type="RefSeq" id="WP_106325595.1">
    <property type="nucleotide sequence ID" value="NZ_BOMO01000047.1"/>
</dbReference>
<feature type="region of interest" description="Disordered" evidence="1">
    <location>
        <begin position="29"/>
        <end position="56"/>
    </location>
</feature>
<feature type="compositionally biased region" description="Basic and acidic residues" evidence="1">
    <location>
        <begin position="35"/>
        <end position="56"/>
    </location>
</feature>
<comment type="caution">
    <text evidence="2">The sequence shown here is derived from an EMBL/GenBank/DDBJ whole genome shotgun (WGS) entry which is preliminary data.</text>
</comment>
<dbReference type="InterPro" id="IPR010928">
    <property type="entry name" value="MelC1"/>
</dbReference>
<dbReference type="InterPro" id="IPR006311">
    <property type="entry name" value="TAT_signal"/>
</dbReference>
<sequence length="161" mass="17979">MTDMKRRDVLRYSAAGAVTAATATLAGTEALAGPDRSDMPADRRTDRDKKADPWDPRDFDELYKGRRIRGRHLLGSLLRGQDELFVGNRKLALTTISTLFFPADGSAPYVATGYISAINHYDPVEIDDNRRRDGLKRLGRKIVDILGDCELGEESARTHHH</sequence>
<gene>
    <name evidence="2" type="ORF">CLV67_116194</name>
</gene>
<protein>
    <submittedName>
        <fullName evidence="2">Tyrosinase co-factor MelC1</fullName>
    </submittedName>
</protein>
<name>A0A2T0K3J8_9ACTN</name>
<dbReference type="AlphaFoldDB" id="A0A2T0K3J8"/>
<accession>A0A2T0K3J8</accession>
<dbReference type="GO" id="GO:0005507">
    <property type="term" value="F:copper ion binding"/>
    <property type="evidence" value="ECO:0007669"/>
    <property type="project" value="InterPro"/>
</dbReference>
<evidence type="ECO:0000313" key="3">
    <source>
        <dbReference type="Proteomes" id="UP000239415"/>
    </source>
</evidence>
<evidence type="ECO:0000256" key="1">
    <source>
        <dbReference type="SAM" id="MobiDB-lite"/>
    </source>
</evidence>
<reference evidence="2 3" key="1">
    <citation type="submission" date="2018-03" db="EMBL/GenBank/DDBJ databases">
        <title>Genomic Encyclopedia of Archaeal and Bacterial Type Strains, Phase II (KMG-II): from individual species to whole genera.</title>
        <authorList>
            <person name="Goeker M."/>
        </authorList>
    </citation>
    <scope>NUCLEOTIDE SEQUENCE [LARGE SCALE GENOMIC DNA]</scope>
    <source>
        <strain evidence="2 3">DSM 43146</strain>
    </source>
</reference>
<dbReference type="OrthoDB" id="3294973at2"/>
<dbReference type="EMBL" id="PVMZ01000016">
    <property type="protein sequence ID" value="PRX17418.1"/>
    <property type="molecule type" value="Genomic_DNA"/>
</dbReference>
<proteinExistence type="predicted"/>
<dbReference type="GO" id="GO:0042438">
    <property type="term" value="P:melanin biosynthetic process"/>
    <property type="evidence" value="ECO:0007669"/>
    <property type="project" value="InterPro"/>
</dbReference>